<proteinExistence type="predicted"/>
<name>A0A1I6J9C3_9GAMM</name>
<protein>
    <submittedName>
        <fullName evidence="2">Uncharacterized protein</fullName>
    </submittedName>
</protein>
<sequence>MPEQEMKQGLKLAGVAGLVVLLLATAMVVFPAI</sequence>
<dbReference type="AlphaFoldDB" id="A0A1I6J9C3"/>
<dbReference type="Proteomes" id="UP000198644">
    <property type="component" value="Unassembled WGS sequence"/>
</dbReference>
<evidence type="ECO:0000256" key="1">
    <source>
        <dbReference type="SAM" id="Phobius"/>
    </source>
</evidence>
<keyword evidence="1" id="KW-0472">Membrane</keyword>
<feature type="transmembrane region" description="Helical" evidence="1">
    <location>
        <begin position="12"/>
        <end position="32"/>
    </location>
</feature>
<keyword evidence="1" id="KW-1133">Transmembrane helix</keyword>
<evidence type="ECO:0000313" key="3">
    <source>
        <dbReference type="Proteomes" id="UP000198644"/>
    </source>
</evidence>
<evidence type="ECO:0000313" key="2">
    <source>
        <dbReference type="EMBL" id="SFR75576.1"/>
    </source>
</evidence>
<organism evidence="2 3">
    <name type="scientific">Marinobacter daqiaonensis</name>
    <dbReference type="NCBI Taxonomy" id="650891"/>
    <lineage>
        <taxon>Bacteria</taxon>
        <taxon>Pseudomonadati</taxon>
        <taxon>Pseudomonadota</taxon>
        <taxon>Gammaproteobacteria</taxon>
        <taxon>Pseudomonadales</taxon>
        <taxon>Marinobacteraceae</taxon>
        <taxon>Marinobacter</taxon>
    </lineage>
</organism>
<reference evidence="2 3" key="1">
    <citation type="submission" date="2016-10" db="EMBL/GenBank/DDBJ databases">
        <authorList>
            <person name="de Groot N.N."/>
        </authorList>
    </citation>
    <scope>NUCLEOTIDE SEQUENCE [LARGE SCALE GENOMIC DNA]</scope>
    <source>
        <strain evidence="2 3">CGMCC 1.9167</strain>
    </source>
</reference>
<gene>
    <name evidence="2" type="ORF">SAMN05216203_2802</name>
</gene>
<keyword evidence="1" id="KW-0812">Transmembrane</keyword>
<dbReference type="EMBL" id="FOYW01000002">
    <property type="protein sequence ID" value="SFR75576.1"/>
    <property type="molecule type" value="Genomic_DNA"/>
</dbReference>
<accession>A0A1I6J9C3</accession>
<keyword evidence="3" id="KW-1185">Reference proteome</keyword>